<organism evidence="2 3">
    <name type="scientific">Pseudomyxococcus hansupus</name>
    <dbReference type="NCBI Taxonomy" id="1297742"/>
    <lineage>
        <taxon>Bacteria</taxon>
        <taxon>Pseudomonadati</taxon>
        <taxon>Myxococcota</taxon>
        <taxon>Myxococcia</taxon>
        <taxon>Myxococcales</taxon>
        <taxon>Cystobacterineae</taxon>
        <taxon>Myxococcaceae</taxon>
        <taxon>Pseudomyxococcus</taxon>
    </lineage>
</organism>
<reference evidence="2 3" key="1">
    <citation type="journal article" date="2016" name="PLoS ONE">
        <title>Complete Genome Sequence and Comparative Genomics of a Novel Myxobacterium Myxococcus hansupus.</title>
        <authorList>
            <person name="Sharma G."/>
            <person name="Narwani T."/>
            <person name="Subramanian S."/>
        </authorList>
    </citation>
    <scope>NUCLEOTIDE SEQUENCE [LARGE SCALE GENOMIC DNA]</scope>
    <source>
        <strain evidence="3">mixupus</strain>
    </source>
</reference>
<evidence type="ECO:0000313" key="3">
    <source>
        <dbReference type="Proteomes" id="UP000009026"/>
    </source>
</evidence>
<evidence type="ECO:0000313" key="2">
    <source>
        <dbReference type="EMBL" id="AKQ68878.1"/>
    </source>
</evidence>
<accession>A0A0H4X4V5</accession>
<name>A0A0H4X4V5_9BACT</name>
<dbReference type="AlphaFoldDB" id="A0A0H4X4V5"/>
<proteinExistence type="predicted"/>
<dbReference type="PATRIC" id="fig|1297742.4.peg.5886"/>
<dbReference type="Proteomes" id="UP000009026">
    <property type="component" value="Chromosome"/>
</dbReference>
<gene>
    <name evidence="2" type="ORF">A176_005790</name>
</gene>
<keyword evidence="3" id="KW-1185">Reference proteome</keyword>
<evidence type="ECO:0000256" key="1">
    <source>
        <dbReference type="SAM" id="MobiDB-lite"/>
    </source>
</evidence>
<sequence length="52" mass="5620">MGRRPPWRPAPWGDAPGGEGPRFPGLLNGGGSATDPAFPIMFHETEPPFRCM</sequence>
<dbReference type="EMBL" id="CP012109">
    <property type="protein sequence ID" value="AKQ68878.1"/>
    <property type="molecule type" value="Genomic_DNA"/>
</dbReference>
<dbReference type="KEGG" id="mym:A176_005790"/>
<protein>
    <submittedName>
        <fullName evidence="2">Uncharacterized protein</fullName>
    </submittedName>
</protein>
<feature type="region of interest" description="Disordered" evidence="1">
    <location>
        <begin position="1"/>
        <end position="36"/>
    </location>
</feature>